<protein>
    <submittedName>
        <fullName evidence="1">Haloacid dehalogenase</fullName>
    </submittedName>
</protein>
<dbReference type="NCBIfam" id="TIGR00099">
    <property type="entry name" value="Cof-subfamily"/>
    <property type="match status" value="1"/>
</dbReference>
<dbReference type="PROSITE" id="PS01228">
    <property type="entry name" value="COF_1"/>
    <property type="match status" value="1"/>
</dbReference>
<dbReference type="EMBL" id="JXJX01000004">
    <property type="protein sequence ID" value="PCS07490.1"/>
    <property type="molecule type" value="Genomic_DNA"/>
</dbReference>
<dbReference type="Gene3D" id="3.30.1240.10">
    <property type="match status" value="1"/>
</dbReference>
<dbReference type="AlphaFoldDB" id="A0A2A5S214"/>
<dbReference type="SFLD" id="SFLDG01140">
    <property type="entry name" value="C2.B:_Phosphomannomutase_and_P"/>
    <property type="match status" value="1"/>
</dbReference>
<sequence>MTKIKLLALDLDGTLLTHDKKISDESKRAIKAAQAKGVHVVITTGRPLRAIEHMLSELDLLVDTEYSITFNGGLVQRNNGEILSKKTFSYDNIKEIHEVFAQLDLPFDVVSEGHCYETNPNSLYQKFSPFLDFTMGEFDTIPKDIIYNKAVSAIDADYLDQQMTKIPAELKEKYEIFKSRDILLEIMPKGVVKSFGLEKLIGILGIDRENVMAMGDEENDIAMLTWAGFGVAMKNATDQVKAISDMTTPLTNDEHGVAWAINTYILED</sequence>
<dbReference type="GO" id="GO:0000287">
    <property type="term" value="F:magnesium ion binding"/>
    <property type="evidence" value="ECO:0007669"/>
    <property type="project" value="TreeGrafter"/>
</dbReference>
<dbReference type="GO" id="GO:0005829">
    <property type="term" value="C:cytosol"/>
    <property type="evidence" value="ECO:0007669"/>
    <property type="project" value="TreeGrafter"/>
</dbReference>
<organism evidence="1 2">
    <name type="scientific">Pseudolactococcus plantarum</name>
    <dbReference type="NCBI Taxonomy" id="1365"/>
    <lineage>
        <taxon>Bacteria</taxon>
        <taxon>Bacillati</taxon>
        <taxon>Bacillota</taxon>
        <taxon>Bacilli</taxon>
        <taxon>Lactobacillales</taxon>
        <taxon>Streptococcaceae</taxon>
        <taxon>Pseudolactococcus</taxon>
    </lineage>
</organism>
<comment type="caution">
    <text evidence="1">The sequence shown here is derived from an EMBL/GenBank/DDBJ whole genome shotgun (WGS) entry which is preliminary data.</text>
</comment>
<dbReference type="InterPro" id="IPR023214">
    <property type="entry name" value="HAD_sf"/>
</dbReference>
<reference evidence="1 2" key="1">
    <citation type="submission" date="2014-12" db="EMBL/GenBank/DDBJ databases">
        <title>Draft genome sequences of 10 type strains of Lactococcus.</title>
        <authorList>
            <person name="Sun Z."/>
            <person name="Zhong Z."/>
            <person name="Liu W."/>
            <person name="Zhang W."/>
            <person name="Zhang H."/>
        </authorList>
    </citation>
    <scope>NUCLEOTIDE SEQUENCE [LARGE SCALE GENOMIC DNA]</scope>
    <source>
        <strain evidence="1 2">DSM 20686</strain>
    </source>
</reference>
<dbReference type="CDD" id="cd07516">
    <property type="entry name" value="HAD_Pase"/>
    <property type="match status" value="1"/>
</dbReference>
<dbReference type="SFLD" id="SFLDG01144">
    <property type="entry name" value="C2.B.4:_PGP_Like"/>
    <property type="match status" value="1"/>
</dbReference>
<dbReference type="Proteomes" id="UP000242246">
    <property type="component" value="Unassembled WGS sequence"/>
</dbReference>
<dbReference type="SFLD" id="SFLDS00003">
    <property type="entry name" value="Haloacid_Dehalogenase"/>
    <property type="match status" value="1"/>
</dbReference>
<dbReference type="PANTHER" id="PTHR10000">
    <property type="entry name" value="PHOSPHOSERINE PHOSPHATASE"/>
    <property type="match status" value="1"/>
</dbReference>
<accession>A0A2A5S214</accession>
<evidence type="ECO:0000313" key="2">
    <source>
        <dbReference type="Proteomes" id="UP000242246"/>
    </source>
</evidence>
<dbReference type="Pfam" id="PF08282">
    <property type="entry name" value="Hydrolase_3"/>
    <property type="match status" value="1"/>
</dbReference>
<dbReference type="PANTHER" id="PTHR10000:SF8">
    <property type="entry name" value="HAD SUPERFAMILY HYDROLASE-LIKE, TYPE 3"/>
    <property type="match status" value="1"/>
</dbReference>
<dbReference type="OrthoDB" id="9790031at2"/>
<dbReference type="SUPFAM" id="SSF56784">
    <property type="entry name" value="HAD-like"/>
    <property type="match status" value="1"/>
</dbReference>
<proteinExistence type="predicted"/>
<dbReference type="RefSeq" id="WP_068160991.1">
    <property type="nucleotide sequence ID" value="NZ_JXJX01000004.1"/>
</dbReference>
<name>A0A2A5S214_9LACT</name>
<dbReference type="InterPro" id="IPR036412">
    <property type="entry name" value="HAD-like_sf"/>
</dbReference>
<keyword evidence="2" id="KW-1185">Reference proteome</keyword>
<dbReference type="InterPro" id="IPR000150">
    <property type="entry name" value="Cof"/>
</dbReference>
<evidence type="ECO:0000313" key="1">
    <source>
        <dbReference type="EMBL" id="PCS07490.1"/>
    </source>
</evidence>
<gene>
    <name evidence="1" type="ORF">RU87_GL001126</name>
</gene>
<dbReference type="GO" id="GO:0016791">
    <property type="term" value="F:phosphatase activity"/>
    <property type="evidence" value="ECO:0007669"/>
    <property type="project" value="TreeGrafter"/>
</dbReference>
<dbReference type="Gene3D" id="3.40.50.1000">
    <property type="entry name" value="HAD superfamily/HAD-like"/>
    <property type="match status" value="1"/>
</dbReference>
<dbReference type="NCBIfam" id="TIGR01484">
    <property type="entry name" value="HAD-SF-IIB"/>
    <property type="match status" value="1"/>
</dbReference>
<dbReference type="STRING" id="1348632.GCA_001591745_00518"/>
<dbReference type="InterPro" id="IPR006379">
    <property type="entry name" value="HAD-SF_hydro_IIB"/>
</dbReference>